<sequence>MECRLTGPPALNIWTSISPSQLSLVGVNTCSSQRIIPQQHQVFTAPHYRVYPRMADGF</sequence>
<dbReference type="EMBL" id="MU003506">
    <property type="protein sequence ID" value="KAF2470913.1"/>
    <property type="molecule type" value="Genomic_DNA"/>
</dbReference>
<reference evidence="1" key="1">
    <citation type="journal article" date="2020" name="Stud. Mycol.">
        <title>101 Dothideomycetes genomes: a test case for predicting lifestyles and emergence of pathogens.</title>
        <authorList>
            <person name="Haridas S."/>
            <person name="Albert R."/>
            <person name="Binder M."/>
            <person name="Bloem J."/>
            <person name="Labutti K."/>
            <person name="Salamov A."/>
            <person name="Andreopoulos B."/>
            <person name="Baker S."/>
            <person name="Barry K."/>
            <person name="Bills G."/>
            <person name="Bluhm B."/>
            <person name="Cannon C."/>
            <person name="Castanera R."/>
            <person name="Culley D."/>
            <person name="Daum C."/>
            <person name="Ezra D."/>
            <person name="Gonzalez J."/>
            <person name="Henrissat B."/>
            <person name="Kuo A."/>
            <person name="Liang C."/>
            <person name="Lipzen A."/>
            <person name="Lutzoni F."/>
            <person name="Magnuson J."/>
            <person name="Mondo S."/>
            <person name="Nolan M."/>
            <person name="Ohm R."/>
            <person name="Pangilinan J."/>
            <person name="Park H.-J."/>
            <person name="Ramirez L."/>
            <person name="Alfaro M."/>
            <person name="Sun H."/>
            <person name="Tritt A."/>
            <person name="Yoshinaga Y."/>
            <person name="Zwiers L.-H."/>
            <person name="Turgeon B."/>
            <person name="Goodwin S."/>
            <person name="Spatafora J."/>
            <person name="Crous P."/>
            <person name="Grigoriev I."/>
        </authorList>
    </citation>
    <scope>NUCLEOTIDE SEQUENCE</scope>
    <source>
        <strain evidence="1">ATCC 200398</strain>
    </source>
</reference>
<name>A0ACB6QVA3_9PLEO</name>
<gene>
    <name evidence="1" type="ORF">BDR25DRAFT_303511</name>
</gene>
<proteinExistence type="predicted"/>
<evidence type="ECO:0000313" key="2">
    <source>
        <dbReference type="Proteomes" id="UP000799755"/>
    </source>
</evidence>
<evidence type="ECO:0000313" key="1">
    <source>
        <dbReference type="EMBL" id="KAF2470913.1"/>
    </source>
</evidence>
<organism evidence="1 2">
    <name type="scientific">Lindgomyces ingoldianus</name>
    <dbReference type="NCBI Taxonomy" id="673940"/>
    <lineage>
        <taxon>Eukaryota</taxon>
        <taxon>Fungi</taxon>
        <taxon>Dikarya</taxon>
        <taxon>Ascomycota</taxon>
        <taxon>Pezizomycotina</taxon>
        <taxon>Dothideomycetes</taxon>
        <taxon>Pleosporomycetidae</taxon>
        <taxon>Pleosporales</taxon>
        <taxon>Lindgomycetaceae</taxon>
        <taxon>Lindgomyces</taxon>
    </lineage>
</organism>
<accession>A0ACB6QVA3</accession>
<protein>
    <submittedName>
        <fullName evidence="1">Uncharacterized protein</fullName>
    </submittedName>
</protein>
<comment type="caution">
    <text evidence="1">The sequence shown here is derived from an EMBL/GenBank/DDBJ whole genome shotgun (WGS) entry which is preliminary data.</text>
</comment>
<keyword evidence="2" id="KW-1185">Reference proteome</keyword>
<dbReference type="Proteomes" id="UP000799755">
    <property type="component" value="Unassembled WGS sequence"/>
</dbReference>